<dbReference type="PANTHER" id="PTHR34802">
    <property type="entry name" value="CHORISMATE SYNTHASE"/>
    <property type="match status" value="1"/>
</dbReference>
<dbReference type="PANTHER" id="PTHR34802:SF1">
    <property type="entry name" value="CHORISMATE SYNTHASE"/>
    <property type="match status" value="1"/>
</dbReference>
<sequence length="462" mass="50309">MMSPGIENSEQSCNTHDVNKPTAVPAVLTCHLEKSILSGSIGNDPVLPPAIEGQKIIDAQTEKQEVNVDDHASQHLLSLLENNTRKSLTLEALFGSAFMKELQSVGAPASIHRGSASVDVLESNGLPLHVTDDSVLPSTVHIWSNKATFETNIIPFSQIEHIKSDGIEEHFLGYNDARSLVAVGSSHLRDELGPRGGDLNRSTEIQLPKEDVLIGVSNPGQLHNFMSGNVEAGQFHSQETPLGVAEKLAALKGVFRDERAVVGQQEGPVLLFFLIRSQLNHGGPLIHLLDSRPSNIDPQMKFIAPEGILHRDTGPNHQFPASMLRPPFHHPTSGPSGFDPPMCHPMLEQMPVPGNFPPPHLQRGFPRGAPLPPHMDIQEVNPMHGFPFGRQTQPNFAGLGMPPGHDAGSGSHHPEALQRLMEMQLRSNSKQMSPFGAASNSQGMYDHGHIHNLDLNMDFGYR</sequence>
<dbReference type="AlphaFoldDB" id="A0A6A3CAA5"/>
<organism evidence="1 2">
    <name type="scientific">Hibiscus syriacus</name>
    <name type="common">Rose of Sharon</name>
    <dbReference type="NCBI Taxonomy" id="106335"/>
    <lineage>
        <taxon>Eukaryota</taxon>
        <taxon>Viridiplantae</taxon>
        <taxon>Streptophyta</taxon>
        <taxon>Embryophyta</taxon>
        <taxon>Tracheophyta</taxon>
        <taxon>Spermatophyta</taxon>
        <taxon>Magnoliopsida</taxon>
        <taxon>eudicotyledons</taxon>
        <taxon>Gunneridae</taxon>
        <taxon>Pentapetalae</taxon>
        <taxon>rosids</taxon>
        <taxon>malvids</taxon>
        <taxon>Malvales</taxon>
        <taxon>Malvaceae</taxon>
        <taxon>Malvoideae</taxon>
        <taxon>Hibiscus</taxon>
    </lineage>
</organism>
<keyword evidence="2" id="KW-1185">Reference proteome</keyword>
<comment type="caution">
    <text evidence="1">The sequence shown here is derived from an EMBL/GenBank/DDBJ whole genome shotgun (WGS) entry which is preliminary data.</text>
</comment>
<gene>
    <name evidence="1" type="ORF">F3Y22_tig00007425pilonHSYRG00003</name>
</gene>
<dbReference type="EMBL" id="VEPZ02000386">
    <property type="protein sequence ID" value="KAE8726140.1"/>
    <property type="molecule type" value="Genomic_DNA"/>
</dbReference>
<accession>A0A6A3CAA5</accession>
<evidence type="ECO:0000313" key="2">
    <source>
        <dbReference type="Proteomes" id="UP000436088"/>
    </source>
</evidence>
<evidence type="ECO:0000313" key="1">
    <source>
        <dbReference type="EMBL" id="KAE8726140.1"/>
    </source>
</evidence>
<dbReference type="Proteomes" id="UP000436088">
    <property type="component" value="Unassembled WGS sequence"/>
</dbReference>
<protein>
    <submittedName>
        <fullName evidence="1">Ribosomal L5P family protein</fullName>
    </submittedName>
</protein>
<name>A0A6A3CAA5_HIBSY</name>
<reference evidence="1" key="1">
    <citation type="submission" date="2019-09" db="EMBL/GenBank/DDBJ databases">
        <title>Draft genome information of white flower Hibiscus syriacus.</title>
        <authorList>
            <person name="Kim Y.-M."/>
        </authorList>
    </citation>
    <scope>NUCLEOTIDE SEQUENCE [LARGE SCALE GENOMIC DNA]</scope>
    <source>
        <strain evidence="1">YM2019G1</strain>
    </source>
</reference>
<proteinExistence type="predicted"/>